<dbReference type="PROSITE" id="PS51186">
    <property type="entry name" value="GNAT"/>
    <property type="match status" value="1"/>
</dbReference>
<dbReference type="SUPFAM" id="SSF55729">
    <property type="entry name" value="Acyl-CoA N-acyltransferases (Nat)"/>
    <property type="match status" value="1"/>
</dbReference>
<dbReference type="InterPro" id="IPR016181">
    <property type="entry name" value="Acyl_CoA_acyltransferase"/>
</dbReference>
<name>A0A9J6P5U4_9CLOT</name>
<dbReference type="GO" id="GO:0016747">
    <property type="term" value="F:acyltransferase activity, transferring groups other than amino-acyl groups"/>
    <property type="evidence" value="ECO:0007669"/>
    <property type="project" value="InterPro"/>
</dbReference>
<accession>A0A9J6P5U4</accession>
<dbReference type="CDD" id="cd04301">
    <property type="entry name" value="NAT_SF"/>
    <property type="match status" value="1"/>
</dbReference>
<dbReference type="AlphaFoldDB" id="A0A9J6P5U4"/>
<gene>
    <name evidence="2" type="ORF">KDK92_17420</name>
</gene>
<protein>
    <submittedName>
        <fullName evidence="2">GNAT family N-acetyltransferase</fullName>
    </submittedName>
</protein>
<keyword evidence="3" id="KW-1185">Reference proteome</keyword>
<evidence type="ECO:0000259" key="1">
    <source>
        <dbReference type="PROSITE" id="PS51186"/>
    </source>
</evidence>
<dbReference type="Proteomes" id="UP001056429">
    <property type="component" value="Unassembled WGS sequence"/>
</dbReference>
<dbReference type="RefSeq" id="WP_250860639.1">
    <property type="nucleotide sequence ID" value="NZ_JAGSOJ010000004.1"/>
</dbReference>
<feature type="domain" description="N-acetyltransferase" evidence="1">
    <location>
        <begin position="91"/>
        <end position="232"/>
    </location>
</feature>
<reference evidence="2" key="1">
    <citation type="journal article" date="2021" name="mSystems">
        <title>Bacteria and Archaea Synergistically Convert Glycine Betaine to Biogenic Methane in the Formosa Cold Seep of the South China Sea.</title>
        <authorList>
            <person name="Li L."/>
            <person name="Zhang W."/>
            <person name="Zhang S."/>
            <person name="Song L."/>
            <person name="Sun Q."/>
            <person name="Zhang H."/>
            <person name="Xiang H."/>
            <person name="Dong X."/>
        </authorList>
    </citation>
    <scope>NUCLEOTIDE SEQUENCE</scope>
    <source>
        <strain evidence="2">ZWT</strain>
    </source>
</reference>
<reference evidence="2" key="2">
    <citation type="submission" date="2021-04" db="EMBL/GenBank/DDBJ databases">
        <authorList>
            <person name="Dong X."/>
        </authorList>
    </citation>
    <scope>NUCLEOTIDE SEQUENCE</scope>
    <source>
        <strain evidence="2">ZWT</strain>
    </source>
</reference>
<evidence type="ECO:0000313" key="2">
    <source>
        <dbReference type="EMBL" id="MCM1991518.1"/>
    </source>
</evidence>
<dbReference type="InterPro" id="IPR000182">
    <property type="entry name" value="GNAT_dom"/>
</dbReference>
<comment type="caution">
    <text evidence="2">The sequence shown here is derived from an EMBL/GenBank/DDBJ whole genome shotgun (WGS) entry which is preliminary data.</text>
</comment>
<dbReference type="EMBL" id="JAGSOJ010000004">
    <property type="protein sequence ID" value="MCM1991518.1"/>
    <property type="molecule type" value="Genomic_DNA"/>
</dbReference>
<dbReference type="Pfam" id="PF00583">
    <property type="entry name" value="Acetyltransf_1"/>
    <property type="match status" value="1"/>
</dbReference>
<proteinExistence type="predicted"/>
<evidence type="ECO:0000313" key="3">
    <source>
        <dbReference type="Proteomes" id="UP001056429"/>
    </source>
</evidence>
<organism evidence="2 3">
    <name type="scientific">Oceanirhabdus seepicola</name>
    <dbReference type="NCBI Taxonomy" id="2828781"/>
    <lineage>
        <taxon>Bacteria</taxon>
        <taxon>Bacillati</taxon>
        <taxon>Bacillota</taxon>
        <taxon>Clostridia</taxon>
        <taxon>Eubacteriales</taxon>
        <taxon>Clostridiaceae</taxon>
        <taxon>Oceanirhabdus</taxon>
    </lineage>
</organism>
<dbReference type="Gene3D" id="3.40.630.30">
    <property type="match status" value="1"/>
</dbReference>
<sequence length="232" mass="27302">MDFNKYYYGFLGAEHERGNDKVMVTESIYRDKLLNKQYFYPVIVSEYNNKKICSTSSRFIDICKSRFDGSVESIEDILDDMRIEEPSYRLRKMRRYTIDDTEKIFNTKAVTMSEELVRSVHFKGDINIEKFLERKKDVIKEGRQFIITNQNKMAAMALISDIYEDGCNIAVYSNEDYRKMGYGKEVVKGCVNWCKERNLLPIYLVEEDNHASIKLAESVGFELKSKEWIISK</sequence>